<dbReference type="Gene3D" id="3.40.50.11180">
    <property type="match status" value="1"/>
</dbReference>
<dbReference type="InterPro" id="IPR011545">
    <property type="entry name" value="DEAD/DEAH_box_helicase_dom"/>
</dbReference>
<dbReference type="Gene3D" id="3.90.1150.50">
    <property type="entry name" value="Transcription-repair-coupling factor, D7 domain"/>
    <property type="match status" value="1"/>
</dbReference>
<dbReference type="InterPro" id="IPR041471">
    <property type="entry name" value="UvrB_inter"/>
</dbReference>
<dbReference type="Proteomes" id="UP000007468">
    <property type="component" value="Chromosome"/>
</dbReference>
<dbReference type="PROSITE" id="PS51194">
    <property type="entry name" value="HELICASE_CTER"/>
    <property type="match status" value="1"/>
</dbReference>
<accession>D6GRR8</accession>
<dbReference type="NCBIfam" id="TIGR00580">
    <property type="entry name" value="mfd"/>
    <property type="match status" value="1"/>
</dbReference>
<dbReference type="SUPFAM" id="SSF141259">
    <property type="entry name" value="CarD-like"/>
    <property type="match status" value="1"/>
</dbReference>
<evidence type="ECO:0000256" key="5">
    <source>
        <dbReference type="ARBA" id="ARBA00022801"/>
    </source>
</evidence>
<dbReference type="Pfam" id="PF00271">
    <property type="entry name" value="Helicase_C"/>
    <property type="match status" value="1"/>
</dbReference>
<dbReference type="Gene3D" id="3.30.2060.10">
    <property type="entry name" value="Penicillin-binding protein 1b domain"/>
    <property type="match status" value="1"/>
</dbReference>
<evidence type="ECO:0000256" key="10">
    <source>
        <dbReference type="ARBA" id="ARBA00061104"/>
    </source>
</evidence>
<dbReference type="InterPro" id="IPR047112">
    <property type="entry name" value="RecG/Mfd"/>
</dbReference>
<keyword evidence="9 13" id="KW-0234">DNA repair</keyword>
<dbReference type="GO" id="GO:0000716">
    <property type="term" value="P:transcription-coupled nucleotide-excision repair, DNA damage recognition"/>
    <property type="evidence" value="ECO:0007669"/>
    <property type="project" value="UniProtKB-UniRule"/>
</dbReference>
<dbReference type="InterPro" id="IPR005118">
    <property type="entry name" value="TRCF_C"/>
</dbReference>
<dbReference type="GO" id="GO:0005737">
    <property type="term" value="C:cytoplasm"/>
    <property type="evidence" value="ECO:0007669"/>
    <property type="project" value="UniProtKB-SubCell"/>
</dbReference>
<dbReference type="Pfam" id="PF17757">
    <property type="entry name" value="UvrB_inter"/>
    <property type="match status" value="1"/>
</dbReference>
<feature type="domain" description="Helicase ATP-binding" evidence="14">
    <location>
        <begin position="624"/>
        <end position="785"/>
    </location>
</feature>
<gene>
    <name evidence="13 16" type="primary">mfd</name>
    <name evidence="16" type="ordered locus">HMPREF0389_00274</name>
</gene>
<keyword evidence="8 13" id="KW-0238">DNA-binding</keyword>
<keyword evidence="7 13" id="KW-0067">ATP-binding</keyword>
<dbReference type="InterPro" id="IPR027417">
    <property type="entry name" value="P-loop_NTPase"/>
</dbReference>
<keyword evidence="4 13" id="KW-0227">DNA damage</keyword>
<dbReference type="PANTHER" id="PTHR47964:SF1">
    <property type="entry name" value="ATP-DEPENDENT DNA HELICASE HOMOLOG RECG, CHLOROPLASTIC"/>
    <property type="match status" value="1"/>
</dbReference>
<organism evidence="16 17">
    <name type="scientific">Filifactor alocis (strain ATCC 35896 / CCUG 47790 / D40 B5)</name>
    <name type="common">Fusobacterium alocis</name>
    <dbReference type="NCBI Taxonomy" id="546269"/>
    <lineage>
        <taxon>Bacteria</taxon>
        <taxon>Bacillati</taxon>
        <taxon>Bacillota</taxon>
        <taxon>Clostridia</taxon>
        <taxon>Peptostreptococcales</taxon>
        <taxon>Filifactoraceae</taxon>
        <taxon>Filifactor</taxon>
    </lineage>
</organism>
<comment type="subcellular location">
    <subcellularLocation>
        <location evidence="1 13">Cytoplasm</location>
    </subcellularLocation>
</comment>
<dbReference type="InterPro" id="IPR004576">
    <property type="entry name" value="Mfd"/>
</dbReference>
<dbReference type="eggNOG" id="COG1197">
    <property type="taxonomic scope" value="Bacteria"/>
</dbReference>
<dbReference type="STRING" id="546269.HMPREF0389_00274"/>
<dbReference type="CDD" id="cd17991">
    <property type="entry name" value="DEXHc_TRCF"/>
    <property type="match status" value="1"/>
</dbReference>
<dbReference type="SMART" id="SM01058">
    <property type="entry name" value="CarD_TRCF"/>
    <property type="match status" value="1"/>
</dbReference>
<comment type="similarity">
    <text evidence="11 13">In the C-terminal section; belongs to the helicase family. RecG subfamily.</text>
</comment>
<evidence type="ECO:0000256" key="6">
    <source>
        <dbReference type="ARBA" id="ARBA00022806"/>
    </source>
</evidence>
<keyword evidence="17" id="KW-1185">Reference proteome</keyword>
<protein>
    <recommendedName>
        <fullName evidence="12 13">Transcription-repair-coupling factor</fullName>
        <shortName evidence="13">TRCF</shortName>
        <ecNumber evidence="13">3.6.4.-</ecNumber>
    </recommendedName>
</protein>
<evidence type="ECO:0000259" key="15">
    <source>
        <dbReference type="PROSITE" id="PS51194"/>
    </source>
</evidence>
<evidence type="ECO:0000256" key="8">
    <source>
        <dbReference type="ARBA" id="ARBA00023125"/>
    </source>
</evidence>
<dbReference type="EC" id="3.6.4.-" evidence="13"/>
<dbReference type="Pfam" id="PF02559">
    <property type="entry name" value="CarD_TRCF_RID"/>
    <property type="match status" value="1"/>
</dbReference>
<dbReference type="Gene3D" id="3.40.50.300">
    <property type="entry name" value="P-loop containing nucleotide triphosphate hydrolases"/>
    <property type="match status" value="2"/>
</dbReference>
<dbReference type="PROSITE" id="PS51192">
    <property type="entry name" value="HELICASE_ATP_BIND_1"/>
    <property type="match status" value="1"/>
</dbReference>
<feature type="domain" description="Helicase C-terminal" evidence="15">
    <location>
        <begin position="794"/>
        <end position="960"/>
    </location>
</feature>
<evidence type="ECO:0000256" key="11">
    <source>
        <dbReference type="ARBA" id="ARBA00061399"/>
    </source>
</evidence>
<keyword evidence="2 13" id="KW-0963">Cytoplasm</keyword>
<evidence type="ECO:0000256" key="7">
    <source>
        <dbReference type="ARBA" id="ARBA00022840"/>
    </source>
</evidence>
<keyword evidence="3 13" id="KW-0547">Nucleotide-binding</keyword>
<evidence type="ECO:0000256" key="9">
    <source>
        <dbReference type="ARBA" id="ARBA00023204"/>
    </source>
</evidence>
<dbReference type="InterPro" id="IPR001650">
    <property type="entry name" value="Helicase_C-like"/>
</dbReference>
<evidence type="ECO:0000256" key="3">
    <source>
        <dbReference type="ARBA" id="ARBA00022741"/>
    </source>
</evidence>
<dbReference type="Pfam" id="PF00270">
    <property type="entry name" value="DEAD"/>
    <property type="match status" value="1"/>
</dbReference>
<dbReference type="SUPFAM" id="SSF143517">
    <property type="entry name" value="TRCF domain-like"/>
    <property type="match status" value="1"/>
</dbReference>
<dbReference type="HAMAP" id="MF_00969">
    <property type="entry name" value="TRCF"/>
    <property type="match status" value="1"/>
</dbReference>
<dbReference type="InterPro" id="IPR003711">
    <property type="entry name" value="CarD-like/TRCF_RID"/>
</dbReference>
<dbReference type="RefSeq" id="WP_014262031.1">
    <property type="nucleotide sequence ID" value="NC_016630.1"/>
</dbReference>
<reference evidence="17" key="1">
    <citation type="submission" date="2010-12" db="EMBL/GenBank/DDBJ databases">
        <title>The genome sequence of Filifactor alocis strain ATCC 35896.</title>
        <authorList>
            <consortium name="The Broad Institute Genome Sequencing Platform"/>
            <person name="Ward D."/>
            <person name="Earl A."/>
            <person name="Feldgarden M."/>
            <person name="Young S.K."/>
            <person name="Gargeya S."/>
            <person name="Zeng Q."/>
            <person name="Alvarado L."/>
            <person name="Berlin A."/>
            <person name="Bochicchio J."/>
            <person name="Chapman S.B."/>
            <person name="Chen Z."/>
            <person name="Freedman E."/>
            <person name="Gellesch M."/>
            <person name="Goldberg J."/>
            <person name="Griggs A."/>
            <person name="Gujja S."/>
            <person name="Heilman E."/>
            <person name="Heiman D."/>
            <person name="Howarth C."/>
            <person name="Mehta T."/>
            <person name="Neiman D."/>
            <person name="Pearson M."/>
            <person name="Roberts A."/>
            <person name="Saif S."/>
            <person name="Shea T."/>
            <person name="Shenoy N."/>
            <person name="Sisk P."/>
            <person name="Stolte C."/>
            <person name="Sykes S."/>
            <person name="White J."/>
            <person name="Yandava C."/>
            <person name="Izard J."/>
            <person name="Blanton J.M."/>
            <person name="Baranova O.V."/>
            <person name="Tanner A.C."/>
            <person name="Dewhirst F.E."/>
            <person name="Haas B."/>
            <person name="Nusbaum C."/>
            <person name="Birren B."/>
        </authorList>
    </citation>
    <scope>NUCLEOTIDE SEQUENCE [LARGE SCALE GENOMIC DNA]</scope>
    <source>
        <strain evidence="17">ATCC 35896 / CCUG 47790 / D40 B5</strain>
    </source>
</reference>
<dbReference type="SUPFAM" id="SSF52540">
    <property type="entry name" value="P-loop containing nucleoside triphosphate hydrolases"/>
    <property type="match status" value="3"/>
</dbReference>
<evidence type="ECO:0000313" key="16">
    <source>
        <dbReference type="EMBL" id="EFE28359.1"/>
    </source>
</evidence>
<dbReference type="InterPro" id="IPR036101">
    <property type="entry name" value="CarD-like/TRCF_RID_sf"/>
</dbReference>
<dbReference type="AlphaFoldDB" id="D6GRR8"/>
<dbReference type="InterPro" id="IPR037235">
    <property type="entry name" value="TRCF-like_C_D7"/>
</dbReference>
<proteinExistence type="inferred from homology"/>
<dbReference type="FunFam" id="3.40.50.300:FF:000546">
    <property type="entry name" value="Transcription-repair-coupling factor"/>
    <property type="match status" value="1"/>
</dbReference>
<dbReference type="PANTHER" id="PTHR47964">
    <property type="entry name" value="ATP-DEPENDENT DNA HELICASE HOMOLOG RECG, CHLOROPLASTIC"/>
    <property type="match status" value="1"/>
</dbReference>
<dbReference type="Pfam" id="PF03461">
    <property type="entry name" value="TRCF"/>
    <property type="match status" value="1"/>
</dbReference>
<evidence type="ECO:0000256" key="2">
    <source>
        <dbReference type="ARBA" id="ARBA00022490"/>
    </source>
</evidence>
<dbReference type="OrthoDB" id="9804325at2"/>
<dbReference type="PATRIC" id="fig|546269.5.peg.380"/>
<evidence type="ECO:0000256" key="13">
    <source>
        <dbReference type="HAMAP-Rule" id="MF_00969"/>
    </source>
</evidence>
<dbReference type="GO" id="GO:0003678">
    <property type="term" value="F:DNA helicase activity"/>
    <property type="evidence" value="ECO:0007669"/>
    <property type="project" value="TreeGrafter"/>
</dbReference>
<comment type="function">
    <text evidence="13">Couples transcription and DNA repair by recognizing RNA polymerase (RNAP) stalled at DNA lesions. Mediates ATP-dependent release of RNAP and its truncated transcript from the DNA, and recruitment of nucleotide excision repair machinery to the damaged site.</text>
</comment>
<evidence type="ECO:0000256" key="4">
    <source>
        <dbReference type="ARBA" id="ARBA00022763"/>
    </source>
</evidence>
<evidence type="ECO:0000256" key="12">
    <source>
        <dbReference type="ARBA" id="ARBA00070128"/>
    </source>
</evidence>
<dbReference type="KEGG" id="faa:HMPREF0389_00274"/>
<keyword evidence="6" id="KW-0347">Helicase</keyword>
<dbReference type="EMBL" id="CP002390">
    <property type="protein sequence ID" value="EFE28359.1"/>
    <property type="molecule type" value="Genomic_DNA"/>
</dbReference>
<dbReference type="GO" id="GO:0003684">
    <property type="term" value="F:damaged DNA binding"/>
    <property type="evidence" value="ECO:0007669"/>
    <property type="project" value="InterPro"/>
</dbReference>
<evidence type="ECO:0000256" key="1">
    <source>
        <dbReference type="ARBA" id="ARBA00004496"/>
    </source>
</evidence>
<keyword evidence="5 13" id="KW-0378">Hydrolase</keyword>
<dbReference type="SMART" id="SM00490">
    <property type="entry name" value="HELICc"/>
    <property type="match status" value="1"/>
</dbReference>
<name>D6GRR8_FILAD</name>
<dbReference type="InterPro" id="IPR014001">
    <property type="entry name" value="Helicase_ATP-bd"/>
</dbReference>
<dbReference type="GO" id="GO:0006355">
    <property type="term" value="P:regulation of DNA-templated transcription"/>
    <property type="evidence" value="ECO:0007669"/>
    <property type="project" value="UniProtKB-UniRule"/>
</dbReference>
<dbReference type="Gene3D" id="2.40.10.170">
    <property type="match status" value="1"/>
</dbReference>
<dbReference type="GO" id="GO:0005524">
    <property type="term" value="F:ATP binding"/>
    <property type="evidence" value="ECO:0007669"/>
    <property type="project" value="UniProtKB-UniRule"/>
</dbReference>
<evidence type="ECO:0000259" key="14">
    <source>
        <dbReference type="PROSITE" id="PS51192"/>
    </source>
</evidence>
<sequence>MKQLVKNLEFLAPFLKIDTAISKGQFPISVDGFLTEQRILHTAYLVEKLRKKIVFVVSSKKEVNDCKEAFEKMNLNVVTIDTESIRFYHIDAKDHEKDSENIRTMASLLYGEYDILLVSGEELNRKYMPPKRFKESIYSVSLGQICDREELCHKLVSLGYTREYKVEGVGQFSIRGGIVDIYSPSMTNPYRIEFFDDEIDSIRTFDVFSQKSLENEKRAVIYPAASLLYPDSVEFKIPHEEDLNDPLSDEVRMLNDSVYFEGMEKYVDLLYGKESVSLLEYCDEDILVIMVDSNRVLERIENIQDEFSESFKISLEKRETLKSCGNLLWGTAVVERQLSDRALLLHSYFPKKLTYFKPKALVHSDTRSSIQFQGRLNEFVEELLYLIKEDYIIFILDCNENSFSNIYQKLLDSGIHPILLQERTTYFENGAVVMHSCYLEKGFLFTDAKVAFYTGNDIFQNRKKKQSRKIGKKYDSKKIENFIQLKKGDYVVHETYGVGQFIEIEQREFDGIKKDYIKIAYFGGDSLYVPLEQMDKVQSFIGNSAEQAYKLSKLGSSDWKKSKARTKKAVEAIAQDLVELYAVRENEKGYSFQEDTVWQREFEDAFPYEETDDQLKAIEEVKRDMESSRVMDRLLCGDVGYGKTEVAIRAIFKACMDGKQVVFLVPTTILAQQHYVTIKERFLNYPLRVDLVSRFKTTKEVNETFDSLAKGSVDVVIGTHKILSEKIKYKNLGLIVVDEEQRFGVKQKEAIKKMRMNIDCLTLSATPIPRTLHLSLSGIREMSILNEPPQDRHPIVTYVTEAKSNIIADAIDRELARGGQVFFVYNRVETIDKIHTLLKELVPDADIAVAHGQMPSRKLEQIMVDFLNREYDVLVCTTIIETGMDISNANTMIVYDADKMGLSQLYQLRGRVGRSSKQGYAYFMYEKEKVLTEIAEKRLKTIREFTEFGSGFKVAMKDLEIRGAGNLLGESQSGHIANIGYDLYVRMLDEAIKKYKGELPVTDVETEIQLKLNGYIPNYYVEDEIEKIDIYKKIAMIDKKEDYEDLMDELCDRFGEIPISVVTLLDVSYLRALGKKGKVTKIYQKNFMVYFVGKDNKLITKKAFPQKDSSKLVKNIIDFLEIVV</sequence>
<evidence type="ECO:0000313" key="17">
    <source>
        <dbReference type="Proteomes" id="UP000007468"/>
    </source>
</evidence>
<dbReference type="SMART" id="SM00982">
    <property type="entry name" value="TRCF"/>
    <property type="match status" value="1"/>
</dbReference>
<dbReference type="SMART" id="SM00487">
    <property type="entry name" value="DEXDc"/>
    <property type="match status" value="1"/>
</dbReference>
<comment type="similarity">
    <text evidence="10 13">In the N-terminal section; belongs to the UvrB family.</text>
</comment>
<dbReference type="GO" id="GO:0016787">
    <property type="term" value="F:hydrolase activity"/>
    <property type="evidence" value="ECO:0007669"/>
    <property type="project" value="UniProtKB-KW"/>
</dbReference>